<dbReference type="RefSeq" id="WP_080326205.1">
    <property type="nucleotide sequence ID" value="NZ_FQYW01000023.1"/>
</dbReference>
<dbReference type="PROSITE" id="PS51257">
    <property type="entry name" value="PROKAR_LIPOPROTEIN"/>
    <property type="match status" value="1"/>
</dbReference>
<feature type="chain" id="PRO_5012160902" evidence="2">
    <location>
        <begin position="23"/>
        <end position="119"/>
    </location>
</feature>
<sequence>MKKIITCMSVLAVMMLSCTAFASEALQDKIEPPATGAIEIEESMRNTPITDEGPMTDKPAEAAPKSNIPAKTPVADNHPTVNEPTDKTSSTPKPSEDNSVDKAPVNHIPLGQPHDNTTK</sequence>
<feature type="signal peptide" evidence="2">
    <location>
        <begin position="1"/>
        <end position="22"/>
    </location>
</feature>
<dbReference type="OrthoDB" id="10003981at2"/>
<accession>A0A1M6FRD3</accession>
<protein>
    <submittedName>
        <fullName evidence="3">Uncharacterized protein</fullName>
    </submittedName>
</protein>
<feature type="region of interest" description="Disordered" evidence="1">
    <location>
        <begin position="30"/>
        <end position="119"/>
    </location>
</feature>
<dbReference type="EMBL" id="FQYW01000023">
    <property type="protein sequence ID" value="SHJ00224.1"/>
    <property type="molecule type" value="Genomic_DNA"/>
</dbReference>
<proteinExistence type="predicted"/>
<gene>
    <name evidence="3" type="ORF">SAMN02745671_02360</name>
</gene>
<feature type="compositionally biased region" description="Polar residues" evidence="1">
    <location>
        <begin position="79"/>
        <end position="93"/>
    </location>
</feature>
<evidence type="ECO:0000256" key="1">
    <source>
        <dbReference type="SAM" id="MobiDB-lite"/>
    </source>
</evidence>
<evidence type="ECO:0000256" key="2">
    <source>
        <dbReference type="SAM" id="SignalP"/>
    </source>
</evidence>
<keyword evidence="2" id="KW-0732">Signal</keyword>
<evidence type="ECO:0000313" key="3">
    <source>
        <dbReference type="EMBL" id="SHJ00224.1"/>
    </source>
</evidence>
<dbReference type="AlphaFoldDB" id="A0A1M6FRD3"/>
<dbReference type="Proteomes" id="UP000191240">
    <property type="component" value="Unassembled WGS sequence"/>
</dbReference>
<name>A0A1M6FRD3_9FIRM</name>
<evidence type="ECO:0000313" key="4">
    <source>
        <dbReference type="Proteomes" id="UP000191240"/>
    </source>
</evidence>
<organism evidence="3 4">
    <name type="scientific">Anaerovibrio lipolyticus DSM 3074</name>
    <dbReference type="NCBI Taxonomy" id="1120997"/>
    <lineage>
        <taxon>Bacteria</taxon>
        <taxon>Bacillati</taxon>
        <taxon>Bacillota</taxon>
        <taxon>Negativicutes</taxon>
        <taxon>Selenomonadales</taxon>
        <taxon>Selenomonadaceae</taxon>
        <taxon>Anaerovibrio</taxon>
    </lineage>
</organism>
<reference evidence="3 4" key="1">
    <citation type="submission" date="2016-11" db="EMBL/GenBank/DDBJ databases">
        <authorList>
            <person name="Jaros S."/>
            <person name="Januszkiewicz K."/>
            <person name="Wedrychowicz H."/>
        </authorList>
    </citation>
    <scope>NUCLEOTIDE SEQUENCE [LARGE SCALE GENOMIC DNA]</scope>
    <source>
        <strain evidence="3 4">DSM 3074</strain>
    </source>
</reference>